<dbReference type="EMBL" id="JAQOUE010000002">
    <property type="protein sequence ID" value="MDT7044227.1"/>
    <property type="molecule type" value="Genomic_DNA"/>
</dbReference>
<evidence type="ECO:0000259" key="1">
    <source>
        <dbReference type="PROSITE" id="PS51832"/>
    </source>
</evidence>
<dbReference type="Pfam" id="PF11871">
    <property type="entry name" value="DUF3391"/>
    <property type="match status" value="1"/>
</dbReference>
<dbReference type="RefSeq" id="WP_313834812.1">
    <property type="nucleotide sequence ID" value="NZ_JAQOUE010000002.1"/>
</dbReference>
<dbReference type="Proteomes" id="UP001250932">
    <property type="component" value="Unassembled WGS sequence"/>
</dbReference>
<evidence type="ECO:0000313" key="3">
    <source>
        <dbReference type="Proteomes" id="UP001250932"/>
    </source>
</evidence>
<dbReference type="SMART" id="SM00471">
    <property type="entry name" value="HDc"/>
    <property type="match status" value="1"/>
</dbReference>
<protein>
    <submittedName>
        <fullName evidence="2">DUF3391 domain-containing protein</fullName>
    </submittedName>
</protein>
<name>A0ABU3KCR2_9BACT</name>
<sequence>MKRRISIEQLKPGMHLVGLDKSWLQSPLWIHRGQIKSQADIVKLRQSGVREVTIDIQQGADVENSYGNLNTGEVLGEGENLPVGGALKLPQESQAGGDSLGAARNTFTLTAFEDELRVAQEVRTEAISAIKRVFEGIKTGVVLESGPLREVTQTIFDCLKVREGALLADAQLQRMRQFDATLFSHSVDVCVLALVVGYRSQMSALQLHDLALGALLHDVGQLRLPRNLLLKKGTFTSEERNLYLNHPKLGSTLMSKAEDVSEVSRRIVLEHHERVNGKGYPWKRQGNTISLLAQLVGLVDRYDALVSKRGNRPPLPPALAVRRLYQLGLEGEFSMEWVEALVQSLGLYPVGSLVELTTGERGWVVSVNQADHMLPMVKLVWNKGRKKLDSPYLVELSEYKTGSKPVRVERILNPFEEGLQDDLCFVSEMQHATS</sequence>
<dbReference type="InterPro" id="IPR037522">
    <property type="entry name" value="HD_GYP_dom"/>
</dbReference>
<dbReference type="InterPro" id="IPR021812">
    <property type="entry name" value="DUF3391"/>
</dbReference>
<dbReference type="InterPro" id="IPR003607">
    <property type="entry name" value="HD/PDEase_dom"/>
</dbReference>
<dbReference type="PROSITE" id="PS51832">
    <property type="entry name" value="HD_GYP"/>
    <property type="match status" value="1"/>
</dbReference>
<reference evidence="2 3" key="1">
    <citation type="journal article" date="2023" name="ISME J.">
        <title>Cultivation and genomic characterization of novel and ubiquitous marine nitrite-oxidizing bacteria from the Nitrospirales.</title>
        <authorList>
            <person name="Mueller A.J."/>
            <person name="Daebeler A."/>
            <person name="Herbold C.W."/>
            <person name="Kirkegaard R.H."/>
            <person name="Daims H."/>
        </authorList>
    </citation>
    <scope>NUCLEOTIDE SEQUENCE [LARGE SCALE GENOMIC DNA]</scope>
    <source>
        <strain evidence="2 3">EB</strain>
    </source>
</reference>
<dbReference type="PANTHER" id="PTHR43155">
    <property type="entry name" value="CYCLIC DI-GMP PHOSPHODIESTERASE PA4108-RELATED"/>
    <property type="match status" value="1"/>
</dbReference>
<proteinExistence type="predicted"/>
<comment type="caution">
    <text evidence="2">The sequence shown here is derived from an EMBL/GenBank/DDBJ whole genome shotgun (WGS) entry which is preliminary data.</text>
</comment>
<dbReference type="SUPFAM" id="SSF109604">
    <property type="entry name" value="HD-domain/PDEase-like"/>
    <property type="match status" value="1"/>
</dbReference>
<dbReference type="Gene3D" id="1.10.3210.10">
    <property type="entry name" value="Hypothetical protein af1432"/>
    <property type="match status" value="1"/>
</dbReference>
<gene>
    <name evidence="2" type="ORF">PPG34_17890</name>
</gene>
<evidence type="ECO:0000313" key="2">
    <source>
        <dbReference type="EMBL" id="MDT7044227.1"/>
    </source>
</evidence>
<organism evidence="2 3">
    <name type="scientific">Candidatus Nitronereus thalassa</name>
    <dbReference type="NCBI Taxonomy" id="3020898"/>
    <lineage>
        <taxon>Bacteria</taxon>
        <taxon>Pseudomonadati</taxon>
        <taxon>Nitrospirota</taxon>
        <taxon>Nitrospiria</taxon>
        <taxon>Nitrospirales</taxon>
        <taxon>Nitrospiraceae</taxon>
        <taxon>Candidatus Nitronereus</taxon>
    </lineage>
</organism>
<feature type="domain" description="HD-GYP" evidence="1">
    <location>
        <begin position="158"/>
        <end position="357"/>
    </location>
</feature>
<keyword evidence="3" id="KW-1185">Reference proteome</keyword>
<dbReference type="CDD" id="cd00077">
    <property type="entry name" value="HDc"/>
    <property type="match status" value="1"/>
</dbReference>
<dbReference type="PANTHER" id="PTHR43155:SF2">
    <property type="entry name" value="CYCLIC DI-GMP PHOSPHODIESTERASE PA4108"/>
    <property type="match status" value="1"/>
</dbReference>
<accession>A0ABU3KCR2</accession>
<dbReference type="Pfam" id="PF13487">
    <property type="entry name" value="HD_5"/>
    <property type="match status" value="1"/>
</dbReference>